<evidence type="ECO:0000256" key="11">
    <source>
        <dbReference type="ARBA" id="ARBA00023236"/>
    </source>
</evidence>
<keyword evidence="8 12" id="KW-0067">ATP-binding</keyword>
<name>A0ABW4J8Y3_9LACO</name>
<evidence type="ECO:0000256" key="10">
    <source>
        <dbReference type="ARBA" id="ARBA00023204"/>
    </source>
</evidence>
<evidence type="ECO:0000256" key="12">
    <source>
        <dbReference type="HAMAP-Rule" id="MF_00365"/>
    </source>
</evidence>
<sequence>MFLERLELTNFRNYETNTLNFDQGINIFIGANAQGKTNLLEAIYVLALTRSHRTANDKALIRWQQDFARLEGVVQRQTGKLPLELIISKQGKRAKVNHLEQAKLSAYLGHFNVVLFAPEDLEIVKGPPANRRRFIDMEFGQMNMNYLMNLSQYKLVLKQRNLYLRRLKYKEANDLIYLEVLSDQLAAFGAKVIKIRHQLLQQMQNFAQIIHQEITNQQEQLTFKYQTFVKTEQLSDSEEVLYQAIKTIYETNQKREIEHGTTLFGPHRDDVVFYVNGQNVQAFGSQGQQRTTALSVKLAEIDLMQAQTGEYPVLLLDDVLSELDDVRQTHLLKAFQDKVQTFLTTTSLDSVAKEIIKTPKIFTIQDGIVLDEPSS</sequence>
<dbReference type="Pfam" id="PF02463">
    <property type="entry name" value="SMC_N"/>
    <property type="match status" value="1"/>
</dbReference>
<evidence type="ECO:0000256" key="2">
    <source>
        <dbReference type="ARBA" id="ARBA00008016"/>
    </source>
</evidence>
<dbReference type="Gene3D" id="1.20.1050.90">
    <property type="entry name" value="RecF/RecN/SMC, N-terminal domain"/>
    <property type="match status" value="1"/>
</dbReference>
<dbReference type="InterPro" id="IPR018078">
    <property type="entry name" value="DNA-binding_RecF_CS"/>
</dbReference>
<evidence type="ECO:0000313" key="15">
    <source>
        <dbReference type="EMBL" id="MFD1672093.1"/>
    </source>
</evidence>
<evidence type="ECO:0000256" key="8">
    <source>
        <dbReference type="ARBA" id="ARBA00022840"/>
    </source>
</evidence>
<dbReference type="EMBL" id="JBHTOP010000022">
    <property type="protein sequence ID" value="MFD1672093.1"/>
    <property type="molecule type" value="Genomic_DNA"/>
</dbReference>
<dbReference type="PROSITE" id="PS00617">
    <property type="entry name" value="RECF_1"/>
    <property type="match status" value="1"/>
</dbReference>
<dbReference type="NCBIfam" id="TIGR00611">
    <property type="entry name" value="recf"/>
    <property type="match status" value="1"/>
</dbReference>
<accession>A0ABW4J8Y3</accession>
<keyword evidence="6 12" id="KW-0547">Nucleotide-binding</keyword>
<dbReference type="PANTHER" id="PTHR32182">
    <property type="entry name" value="DNA REPLICATION AND REPAIR PROTEIN RECF"/>
    <property type="match status" value="1"/>
</dbReference>
<evidence type="ECO:0000256" key="4">
    <source>
        <dbReference type="ARBA" id="ARBA00022490"/>
    </source>
</evidence>
<comment type="caution">
    <text evidence="15">The sequence shown here is derived from an EMBL/GenBank/DDBJ whole genome shotgun (WGS) entry which is preliminary data.</text>
</comment>
<evidence type="ECO:0000256" key="9">
    <source>
        <dbReference type="ARBA" id="ARBA00023125"/>
    </source>
</evidence>
<evidence type="ECO:0000256" key="13">
    <source>
        <dbReference type="RuleBase" id="RU000578"/>
    </source>
</evidence>
<comment type="function">
    <text evidence="12 13">The RecF protein is involved in DNA metabolism; it is required for DNA replication and normal SOS inducibility. RecF binds preferentially to single-stranded, linear DNA. It also seems to bind ATP.</text>
</comment>
<dbReference type="SUPFAM" id="SSF52540">
    <property type="entry name" value="P-loop containing nucleoside triphosphate hydrolases"/>
    <property type="match status" value="1"/>
</dbReference>
<feature type="binding site" evidence="12">
    <location>
        <begin position="30"/>
        <end position="37"/>
    </location>
    <ligand>
        <name>ATP</name>
        <dbReference type="ChEBI" id="CHEBI:30616"/>
    </ligand>
</feature>
<comment type="subcellular location">
    <subcellularLocation>
        <location evidence="1 12 13">Cytoplasm</location>
    </subcellularLocation>
</comment>
<keyword evidence="4 12" id="KW-0963">Cytoplasm</keyword>
<protein>
    <recommendedName>
        <fullName evidence="3 12">DNA replication and repair protein RecF</fullName>
    </recommendedName>
</protein>
<keyword evidence="7 12" id="KW-0227">DNA damage</keyword>
<dbReference type="HAMAP" id="MF_00365">
    <property type="entry name" value="RecF"/>
    <property type="match status" value="1"/>
</dbReference>
<dbReference type="RefSeq" id="WP_125715515.1">
    <property type="nucleotide sequence ID" value="NZ_JBHTOP010000022.1"/>
</dbReference>
<dbReference type="PROSITE" id="PS00618">
    <property type="entry name" value="RECF_2"/>
    <property type="match status" value="1"/>
</dbReference>
<reference evidence="16" key="1">
    <citation type="journal article" date="2019" name="Int. J. Syst. Evol. Microbiol.">
        <title>The Global Catalogue of Microorganisms (GCM) 10K type strain sequencing project: providing services to taxonomists for standard genome sequencing and annotation.</title>
        <authorList>
            <consortium name="The Broad Institute Genomics Platform"/>
            <consortium name="The Broad Institute Genome Sequencing Center for Infectious Disease"/>
            <person name="Wu L."/>
            <person name="Ma J."/>
        </authorList>
    </citation>
    <scope>NUCLEOTIDE SEQUENCE [LARGE SCALE GENOMIC DNA]</scope>
    <source>
        <strain evidence="16">CCM 8896</strain>
    </source>
</reference>
<keyword evidence="11 12" id="KW-0742">SOS response</keyword>
<dbReference type="Proteomes" id="UP001597267">
    <property type="component" value="Unassembled WGS sequence"/>
</dbReference>
<evidence type="ECO:0000259" key="14">
    <source>
        <dbReference type="Pfam" id="PF02463"/>
    </source>
</evidence>
<gene>
    <name evidence="12 15" type="primary">recF</name>
    <name evidence="15" type="ORF">ACFQ5M_08295</name>
</gene>
<dbReference type="InterPro" id="IPR027417">
    <property type="entry name" value="P-loop_NTPase"/>
</dbReference>
<dbReference type="InterPro" id="IPR003395">
    <property type="entry name" value="RecF/RecN/SMC_N"/>
</dbReference>
<evidence type="ECO:0000256" key="1">
    <source>
        <dbReference type="ARBA" id="ARBA00004496"/>
    </source>
</evidence>
<evidence type="ECO:0000256" key="7">
    <source>
        <dbReference type="ARBA" id="ARBA00022763"/>
    </source>
</evidence>
<evidence type="ECO:0000256" key="5">
    <source>
        <dbReference type="ARBA" id="ARBA00022705"/>
    </source>
</evidence>
<keyword evidence="5 12" id="KW-0235">DNA replication</keyword>
<organism evidence="15 16">
    <name type="scientific">Agrilactobacillus yilanensis</name>
    <dbReference type="NCBI Taxonomy" id="2485997"/>
    <lineage>
        <taxon>Bacteria</taxon>
        <taxon>Bacillati</taxon>
        <taxon>Bacillota</taxon>
        <taxon>Bacilli</taxon>
        <taxon>Lactobacillales</taxon>
        <taxon>Lactobacillaceae</taxon>
        <taxon>Agrilactobacillus</taxon>
    </lineage>
</organism>
<feature type="domain" description="RecF/RecN/SMC N-terminal" evidence="14">
    <location>
        <begin position="2"/>
        <end position="362"/>
    </location>
</feature>
<keyword evidence="16" id="KW-1185">Reference proteome</keyword>
<dbReference type="InterPro" id="IPR042174">
    <property type="entry name" value="RecF_2"/>
</dbReference>
<keyword evidence="9 12" id="KW-0238">DNA-binding</keyword>
<dbReference type="CDD" id="cd03242">
    <property type="entry name" value="ABC_RecF"/>
    <property type="match status" value="1"/>
</dbReference>
<comment type="similarity">
    <text evidence="2 12 13">Belongs to the RecF family.</text>
</comment>
<dbReference type="Gene3D" id="3.40.50.300">
    <property type="entry name" value="P-loop containing nucleotide triphosphate hydrolases"/>
    <property type="match status" value="1"/>
</dbReference>
<evidence type="ECO:0000256" key="6">
    <source>
        <dbReference type="ARBA" id="ARBA00022741"/>
    </source>
</evidence>
<dbReference type="PANTHER" id="PTHR32182:SF0">
    <property type="entry name" value="DNA REPLICATION AND REPAIR PROTEIN RECF"/>
    <property type="match status" value="1"/>
</dbReference>
<evidence type="ECO:0000256" key="3">
    <source>
        <dbReference type="ARBA" id="ARBA00020170"/>
    </source>
</evidence>
<dbReference type="InterPro" id="IPR001238">
    <property type="entry name" value="DNA-binding_RecF"/>
</dbReference>
<keyword evidence="10 12" id="KW-0234">DNA repair</keyword>
<proteinExistence type="inferred from homology"/>
<evidence type="ECO:0000313" key="16">
    <source>
        <dbReference type="Proteomes" id="UP001597267"/>
    </source>
</evidence>